<dbReference type="Gramene" id="KGN47750">
    <property type="protein sequence ID" value="KGN47750"/>
    <property type="gene ID" value="Csa_6G399750"/>
</dbReference>
<reference evidence="1 2" key="2">
    <citation type="journal article" date="2009" name="PLoS ONE">
        <title>An integrated genetic and cytogenetic map of the cucumber genome.</title>
        <authorList>
            <person name="Ren Y."/>
            <person name="Zhang Z."/>
            <person name="Liu J."/>
            <person name="Staub J.E."/>
            <person name="Han Y."/>
            <person name="Cheng Z."/>
            <person name="Li X."/>
            <person name="Lu J."/>
            <person name="Miao H."/>
            <person name="Kang H."/>
            <person name="Xie B."/>
            <person name="Gu X."/>
            <person name="Wang X."/>
            <person name="Du Y."/>
            <person name="Jin W."/>
            <person name="Huang S."/>
        </authorList>
    </citation>
    <scope>NUCLEOTIDE SEQUENCE [LARGE SCALE GENOMIC DNA]</scope>
    <source>
        <strain evidence="2">cv. 9930</strain>
    </source>
</reference>
<evidence type="ECO:0000313" key="2">
    <source>
        <dbReference type="Proteomes" id="UP000029981"/>
    </source>
</evidence>
<gene>
    <name evidence="1" type="ORF">Csa_6G399750</name>
</gene>
<reference evidence="1 2" key="4">
    <citation type="journal article" date="2011" name="BMC Genomics">
        <title>RNA-Seq improves annotation of protein-coding genes in the cucumber genome.</title>
        <authorList>
            <person name="Li Z."/>
            <person name="Zhang Z."/>
            <person name="Yan P."/>
            <person name="Huang S."/>
            <person name="Fei Z."/>
            <person name="Lin K."/>
        </authorList>
    </citation>
    <scope>NUCLEOTIDE SEQUENCE [LARGE SCALE GENOMIC DNA]</scope>
    <source>
        <strain evidence="2">cv. 9930</strain>
    </source>
</reference>
<proteinExistence type="predicted"/>
<name>A0A0A0KDF8_CUCSA</name>
<sequence length="118" mass="13774">MGKKIKLKKLITSFQQLDLIPVKNCFRSSNLRVFPQFESLSIIEMHLANCCWSINARFDVVTDCTPCRPLEFEVETLRGKLSNEPNPTSENGQTEYVVEFNVYELHDKQLRYNFNPDI</sequence>
<dbReference type="Proteomes" id="UP000029981">
    <property type="component" value="Chromosome 6"/>
</dbReference>
<reference evidence="1 2" key="1">
    <citation type="journal article" date="2009" name="Nat. Genet.">
        <title>The genome of the cucumber, Cucumis sativus L.</title>
        <authorList>
            <person name="Huang S."/>
            <person name="Li R."/>
            <person name="Zhang Z."/>
            <person name="Li L."/>
            <person name="Gu X."/>
            <person name="Fan W."/>
            <person name="Lucas W.J."/>
            <person name="Wang X."/>
            <person name="Xie B."/>
            <person name="Ni P."/>
            <person name="Ren Y."/>
            <person name="Zhu H."/>
            <person name="Li J."/>
            <person name="Lin K."/>
            <person name="Jin W."/>
            <person name="Fei Z."/>
            <person name="Li G."/>
            <person name="Staub J."/>
            <person name="Kilian A."/>
            <person name="van der Vossen E.A."/>
            <person name="Wu Y."/>
            <person name="Guo J."/>
            <person name="He J."/>
            <person name="Jia Z."/>
            <person name="Ren Y."/>
            <person name="Tian G."/>
            <person name="Lu Y."/>
            <person name="Ruan J."/>
            <person name="Qian W."/>
            <person name="Wang M."/>
            <person name="Huang Q."/>
            <person name="Li B."/>
            <person name="Xuan Z."/>
            <person name="Cao J."/>
            <person name="Asan"/>
            <person name="Wu Z."/>
            <person name="Zhang J."/>
            <person name="Cai Q."/>
            <person name="Bai Y."/>
            <person name="Zhao B."/>
            <person name="Han Y."/>
            <person name="Li Y."/>
            <person name="Li X."/>
            <person name="Wang S."/>
            <person name="Shi Q."/>
            <person name="Liu S."/>
            <person name="Cho W.K."/>
            <person name="Kim J.Y."/>
            <person name="Xu Y."/>
            <person name="Heller-Uszynska K."/>
            <person name="Miao H."/>
            <person name="Cheng Z."/>
            <person name="Zhang S."/>
            <person name="Wu J."/>
            <person name="Yang Y."/>
            <person name="Kang H."/>
            <person name="Li M."/>
            <person name="Liang H."/>
            <person name="Ren X."/>
            <person name="Shi Z."/>
            <person name="Wen M."/>
            <person name="Jian M."/>
            <person name="Yang H."/>
            <person name="Zhang G."/>
            <person name="Yang Z."/>
            <person name="Chen R."/>
            <person name="Liu S."/>
            <person name="Li J."/>
            <person name="Ma L."/>
            <person name="Liu H."/>
            <person name="Zhou Y."/>
            <person name="Zhao J."/>
            <person name="Fang X."/>
            <person name="Li G."/>
            <person name="Fang L."/>
            <person name="Li Y."/>
            <person name="Liu D."/>
            <person name="Zheng H."/>
            <person name="Zhang Y."/>
            <person name="Qin N."/>
            <person name="Li Z."/>
            <person name="Yang G."/>
            <person name="Yang S."/>
            <person name="Bolund L."/>
            <person name="Kristiansen K."/>
            <person name="Zheng H."/>
            <person name="Li S."/>
            <person name="Zhang X."/>
            <person name="Yang H."/>
            <person name="Wang J."/>
            <person name="Sun R."/>
            <person name="Zhang B."/>
            <person name="Jiang S."/>
            <person name="Wang J."/>
            <person name="Du Y."/>
            <person name="Li S."/>
        </authorList>
    </citation>
    <scope>NUCLEOTIDE SEQUENCE [LARGE SCALE GENOMIC DNA]</scope>
    <source>
        <strain evidence="2">cv. 9930</strain>
    </source>
</reference>
<evidence type="ECO:0000313" key="1">
    <source>
        <dbReference type="EMBL" id="KGN47750.1"/>
    </source>
</evidence>
<reference evidence="1 2" key="3">
    <citation type="journal article" date="2010" name="BMC Genomics">
        <title>Transcriptome sequencing and comparative analysis of cucumber flowers with different sex types.</title>
        <authorList>
            <person name="Guo S."/>
            <person name="Zheng Y."/>
            <person name="Joung J.G."/>
            <person name="Liu S."/>
            <person name="Zhang Z."/>
            <person name="Crasta O.R."/>
            <person name="Sobral B.W."/>
            <person name="Xu Y."/>
            <person name="Huang S."/>
            <person name="Fei Z."/>
        </authorList>
    </citation>
    <scope>NUCLEOTIDE SEQUENCE [LARGE SCALE GENOMIC DNA]</scope>
    <source>
        <strain evidence="2">cv. 9930</strain>
    </source>
</reference>
<organism evidence="1 2">
    <name type="scientific">Cucumis sativus</name>
    <name type="common">Cucumber</name>
    <dbReference type="NCBI Taxonomy" id="3659"/>
    <lineage>
        <taxon>Eukaryota</taxon>
        <taxon>Viridiplantae</taxon>
        <taxon>Streptophyta</taxon>
        <taxon>Embryophyta</taxon>
        <taxon>Tracheophyta</taxon>
        <taxon>Spermatophyta</taxon>
        <taxon>Magnoliopsida</taxon>
        <taxon>eudicotyledons</taxon>
        <taxon>Gunneridae</taxon>
        <taxon>Pentapetalae</taxon>
        <taxon>rosids</taxon>
        <taxon>fabids</taxon>
        <taxon>Cucurbitales</taxon>
        <taxon>Cucurbitaceae</taxon>
        <taxon>Benincaseae</taxon>
        <taxon>Cucumis</taxon>
    </lineage>
</organism>
<dbReference type="AlphaFoldDB" id="A0A0A0KDF8"/>
<dbReference type="EMBL" id="CM002927">
    <property type="protein sequence ID" value="KGN47750.1"/>
    <property type="molecule type" value="Genomic_DNA"/>
</dbReference>
<keyword evidence="2" id="KW-1185">Reference proteome</keyword>
<accession>A0A0A0KDF8</accession>
<protein>
    <submittedName>
        <fullName evidence="1">Uncharacterized protein</fullName>
    </submittedName>
</protein>